<comment type="caution">
    <text evidence="3">The sequence shown here is derived from an EMBL/GenBank/DDBJ whole genome shotgun (WGS) entry which is preliminary data.</text>
</comment>
<keyword evidence="2" id="KW-0472">Membrane</keyword>
<feature type="transmembrane region" description="Helical" evidence="2">
    <location>
        <begin position="245"/>
        <end position="263"/>
    </location>
</feature>
<feature type="transmembrane region" description="Helical" evidence="2">
    <location>
        <begin position="176"/>
        <end position="198"/>
    </location>
</feature>
<keyword evidence="2" id="KW-1133">Transmembrane helix</keyword>
<sequence>MQPHKPDRATSEVDAEYVEPEVSMPPPLDAEPTSRRKPRKTKKSHVEEGWEDKFCTNALDEEEARSLRKAIAESSTLHLIIQFLDYILRAQTAIFEQIHTQRQLPRIIVSMAVLCALLSGVYGFVMGLSSGPLQAISSGLKLPLLFMLTALICIPSLYTFNVLLGQRFRFVQTVALMVTTLGTTAVLLASLAPVAFFFTTTTGSYSFVLLMHVGLMALCGIYGVRYLYRGCRYLAYRMEQRLNNLLLKIWILLYSVVGMQLGWRLRPFVGAPDSPFQLFRSQEEGNFYIAVGATLKNLLDW</sequence>
<feature type="transmembrane region" description="Helical" evidence="2">
    <location>
        <begin position="145"/>
        <end position="164"/>
    </location>
</feature>
<keyword evidence="4" id="KW-1185">Reference proteome</keyword>
<feature type="transmembrane region" description="Helical" evidence="2">
    <location>
        <begin position="107"/>
        <end position="125"/>
    </location>
</feature>
<accession>U5DNE9</accession>
<evidence type="ECO:0000256" key="1">
    <source>
        <dbReference type="SAM" id="MobiDB-lite"/>
    </source>
</evidence>
<dbReference type="Proteomes" id="UP000016960">
    <property type="component" value="Unassembled WGS sequence"/>
</dbReference>
<name>U5DNE9_9CHRO</name>
<feature type="region of interest" description="Disordered" evidence="1">
    <location>
        <begin position="1"/>
        <end position="47"/>
    </location>
</feature>
<feature type="transmembrane region" description="Helical" evidence="2">
    <location>
        <begin position="204"/>
        <end position="224"/>
    </location>
</feature>
<dbReference type="InParanoid" id="U5DNE9"/>
<keyword evidence="2" id="KW-0812">Transmembrane</keyword>
<dbReference type="OrthoDB" id="257692at2"/>
<dbReference type="eggNOG" id="COG2194">
    <property type="taxonomic scope" value="Bacteria"/>
</dbReference>
<evidence type="ECO:0000256" key="2">
    <source>
        <dbReference type="SAM" id="Phobius"/>
    </source>
</evidence>
<evidence type="ECO:0000313" key="4">
    <source>
        <dbReference type="Proteomes" id="UP000016960"/>
    </source>
</evidence>
<evidence type="ECO:0008006" key="5">
    <source>
        <dbReference type="Google" id="ProtNLM"/>
    </source>
</evidence>
<dbReference type="RefSeq" id="WP_022605125.1">
    <property type="nucleotide sequence ID" value="NZ_ASSJ01000021.1"/>
</dbReference>
<evidence type="ECO:0000313" key="3">
    <source>
        <dbReference type="EMBL" id="ERN42397.1"/>
    </source>
</evidence>
<dbReference type="EMBL" id="ASSJ01000021">
    <property type="protein sequence ID" value="ERN42397.1"/>
    <property type="molecule type" value="Genomic_DNA"/>
</dbReference>
<protein>
    <recommendedName>
        <fullName evidence="5">Actin-binding WH2 domain-containing protein</fullName>
    </recommendedName>
</protein>
<feature type="compositionally biased region" description="Basic and acidic residues" evidence="1">
    <location>
        <begin position="1"/>
        <end position="11"/>
    </location>
</feature>
<organism evidence="3 4">
    <name type="scientific">Rubidibacter lacunae KORDI 51-2</name>
    <dbReference type="NCBI Taxonomy" id="582515"/>
    <lineage>
        <taxon>Bacteria</taxon>
        <taxon>Bacillati</taxon>
        <taxon>Cyanobacteriota</taxon>
        <taxon>Cyanophyceae</taxon>
        <taxon>Oscillatoriophycideae</taxon>
        <taxon>Chroococcales</taxon>
        <taxon>Aphanothecaceae</taxon>
        <taxon>Rubidibacter</taxon>
    </lineage>
</organism>
<gene>
    <name evidence="3" type="ORF">KR51_00009180</name>
</gene>
<proteinExistence type="predicted"/>
<reference evidence="3 4" key="1">
    <citation type="submission" date="2013-05" db="EMBL/GenBank/DDBJ databases">
        <title>Draft genome sequence of Rubidibacter lacunae KORDI 51-2.</title>
        <authorList>
            <person name="Choi D.H."/>
            <person name="Noh J.H."/>
            <person name="Kwon K.-K."/>
            <person name="Lee J.-H."/>
            <person name="Ryu J.-Y."/>
        </authorList>
    </citation>
    <scope>NUCLEOTIDE SEQUENCE [LARGE SCALE GENOMIC DNA]</scope>
    <source>
        <strain evidence="3 4">KORDI 51-2</strain>
    </source>
</reference>
<dbReference type="AlphaFoldDB" id="U5DNE9"/>
<dbReference type="STRING" id="582515.KR51_00009180"/>